<proteinExistence type="predicted"/>
<name>A0A378WFZ0_9NEIS</name>
<gene>
    <name evidence="1" type="ORF">NCTC12229_00745</name>
</gene>
<evidence type="ECO:0000313" key="2">
    <source>
        <dbReference type="Proteomes" id="UP000254055"/>
    </source>
</evidence>
<protein>
    <recommendedName>
        <fullName evidence="3">Lipoprotein</fullName>
    </recommendedName>
</protein>
<dbReference type="EMBL" id="UGRS01000001">
    <property type="protein sequence ID" value="SUA36330.1"/>
    <property type="molecule type" value="Genomic_DNA"/>
</dbReference>
<dbReference type="RefSeq" id="WP_147278329.1">
    <property type="nucleotide sequence ID" value="NZ_UGRS01000001.1"/>
</dbReference>
<organism evidence="1 2">
    <name type="scientific">Neisseria zoodegmatis</name>
    <dbReference type="NCBI Taxonomy" id="326523"/>
    <lineage>
        <taxon>Bacteria</taxon>
        <taxon>Pseudomonadati</taxon>
        <taxon>Pseudomonadota</taxon>
        <taxon>Betaproteobacteria</taxon>
        <taxon>Neisseriales</taxon>
        <taxon>Neisseriaceae</taxon>
        <taxon>Neisseria</taxon>
    </lineage>
</organism>
<accession>A0A378WFZ0</accession>
<evidence type="ECO:0000313" key="1">
    <source>
        <dbReference type="EMBL" id="SUA36330.1"/>
    </source>
</evidence>
<dbReference type="Proteomes" id="UP000254055">
    <property type="component" value="Unassembled WGS sequence"/>
</dbReference>
<evidence type="ECO:0008006" key="3">
    <source>
        <dbReference type="Google" id="ProtNLM"/>
    </source>
</evidence>
<reference evidence="1 2" key="1">
    <citation type="submission" date="2018-06" db="EMBL/GenBank/DDBJ databases">
        <authorList>
            <consortium name="Pathogen Informatics"/>
            <person name="Doyle S."/>
        </authorList>
    </citation>
    <scope>NUCLEOTIDE SEQUENCE [LARGE SCALE GENOMIC DNA]</scope>
    <source>
        <strain evidence="1 2">NCTC12229</strain>
    </source>
</reference>
<dbReference type="AlphaFoldDB" id="A0A378WFZ0"/>
<dbReference type="OrthoDB" id="8604280at2"/>
<dbReference type="PROSITE" id="PS51257">
    <property type="entry name" value="PROKAR_LIPOPROTEIN"/>
    <property type="match status" value="1"/>
</dbReference>
<sequence>MKPKPKKAWCEMADIIEKTVWGFACAILLSCQSHIEQPYSPPAHYAASEYQGSNDTSALMAQKQREADDAVREMLKAYEQEDFNWMRGDAEAYR</sequence>